<evidence type="ECO:0000256" key="5">
    <source>
        <dbReference type="ARBA" id="ARBA00022741"/>
    </source>
</evidence>
<accession>A0A1Z4KH58</accession>
<keyword evidence="9" id="KW-0067">ATP-binding</keyword>
<dbReference type="GO" id="GO:0009035">
    <property type="term" value="F:type I site-specific deoxyribonuclease activity"/>
    <property type="evidence" value="ECO:0007669"/>
    <property type="project" value="UniProtKB-EC"/>
</dbReference>
<dbReference type="REBASE" id="207038">
    <property type="entry name" value="Ava23ORF10940P"/>
</dbReference>
<dbReference type="Proteomes" id="UP000217507">
    <property type="component" value="Chromosome"/>
</dbReference>
<evidence type="ECO:0000256" key="3">
    <source>
        <dbReference type="ARBA" id="ARBA00012654"/>
    </source>
</evidence>
<keyword evidence="10" id="KW-0238">DNA-binding</keyword>
<evidence type="ECO:0000256" key="4">
    <source>
        <dbReference type="ARBA" id="ARBA00022722"/>
    </source>
</evidence>
<evidence type="ECO:0000256" key="2">
    <source>
        <dbReference type="ARBA" id="ARBA00008598"/>
    </source>
</evidence>
<dbReference type="GO" id="GO:0003677">
    <property type="term" value="F:DNA binding"/>
    <property type="evidence" value="ECO:0007669"/>
    <property type="project" value="UniProtKB-KW"/>
</dbReference>
<reference evidence="12 13" key="1">
    <citation type="submission" date="2017-06" db="EMBL/GenBank/DDBJ databases">
        <title>Genome sequencing of cyanobaciteial culture collection at National Institute for Environmental Studies (NIES).</title>
        <authorList>
            <person name="Hirose Y."/>
            <person name="Shimura Y."/>
            <person name="Fujisawa T."/>
            <person name="Nakamura Y."/>
            <person name="Kawachi M."/>
        </authorList>
    </citation>
    <scope>NUCLEOTIDE SEQUENCE [LARGE SCALE GENOMIC DNA]</scope>
    <source>
        <strain evidence="12 13">NIES-23</strain>
    </source>
</reference>
<keyword evidence="5" id="KW-0547">Nucleotide-binding</keyword>
<gene>
    <name evidence="12" type="ORF">NIES23_10900</name>
</gene>
<dbReference type="PANTHER" id="PTHR30195">
    <property type="entry name" value="TYPE I SITE-SPECIFIC DEOXYRIBONUCLEASE PROTEIN SUBUNIT M AND R"/>
    <property type="match status" value="1"/>
</dbReference>
<dbReference type="PANTHER" id="PTHR30195:SF15">
    <property type="entry name" value="TYPE I RESTRICTION ENZYME HINDI ENDONUCLEASE SUBUNIT"/>
    <property type="match status" value="1"/>
</dbReference>
<keyword evidence="7" id="KW-0255">Endonuclease</keyword>
<comment type="similarity">
    <text evidence="2">Belongs to the HsdR family.</text>
</comment>
<dbReference type="EC" id="3.1.21.3" evidence="3"/>
<protein>
    <recommendedName>
        <fullName evidence="3">type I site-specific deoxyribonuclease</fullName>
        <ecNumber evidence="3">3.1.21.3</ecNumber>
    </recommendedName>
</protein>
<evidence type="ECO:0000256" key="7">
    <source>
        <dbReference type="ARBA" id="ARBA00022759"/>
    </source>
</evidence>
<name>A0A1Z4KH58_ANAVA</name>
<keyword evidence="6" id="KW-0680">Restriction system</keyword>
<keyword evidence="4" id="KW-0540">Nuclease</keyword>
<proteinExistence type="inferred from homology"/>
<dbReference type="GO" id="GO:0009307">
    <property type="term" value="P:DNA restriction-modification system"/>
    <property type="evidence" value="ECO:0007669"/>
    <property type="project" value="UniProtKB-KW"/>
</dbReference>
<comment type="catalytic activity">
    <reaction evidence="1">
        <text>Endonucleolytic cleavage of DNA to give random double-stranded fragments with terminal 5'-phosphates, ATP is simultaneously hydrolyzed.</text>
        <dbReference type="EC" id="3.1.21.3"/>
    </reaction>
</comment>
<dbReference type="CDD" id="cd22332">
    <property type="entry name" value="HsdR_N"/>
    <property type="match status" value="1"/>
</dbReference>
<evidence type="ECO:0000256" key="10">
    <source>
        <dbReference type="ARBA" id="ARBA00023125"/>
    </source>
</evidence>
<evidence type="ECO:0000256" key="6">
    <source>
        <dbReference type="ARBA" id="ARBA00022747"/>
    </source>
</evidence>
<evidence type="ECO:0000256" key="8">
    <source>
        <dbReference type="ARBA" id="ARBA00022801"/>
    </source>
</evidence>
<organism evidence="12 13">
    <name type="scientific">Trichormus variabilis NIES-23</name>
    <dbReference type="NCBI Taxonomy" id="1973479"/>
    <lineage>
        <taxon>Bacteria</taxon>
        <taxon>Bacillati</taxon>
        <taxon>Cyanobacteriota</taxon>
        <taxon>Cyanophyceae</taxon>
        <taxon>Nostocales</taxon>
        <taxon>Nostocaceae</taxon>
        <taxon>Trichormus</taxon>
    </lineage>
</organism>
<dbReference type="AlphaFoldDB" id="A0A1Z4KH58"/>
<evidence type="ECO:0000256" key="9">
    <source>
        <dbReference type="ARBA" id="ARBA00022840"/>
    </source>
</evidence>
<sequence length="179" mass="20755">MSKVGQRERQTQNRIVQLFQQQLKYRYLGDWHDRPNNSNIETEILSTFLRDKQGYSNSLITKALYELNKVAGDQSKSLYDINKQVYSLLRYGVNVKEEVGENTQTVWLINWEKPLENDFAIAEEVTVKGENTKRPDIVLYVNGIAIGVLELKRSTVSVSEGIRQNLDNQKSRHVRLNIL</sequence>
<dbReference type="GO" id="GO:0005524">
    <property type="term" value="F:ATP binding"/>
    <property type="evidence" value="ECO:0007669"/>
    <property type="project" value="UniProtKB-KW"/>
</dbReference>
<evidence type="ECO:0000256" key="1">
    <source>
        <dbReference type="ARBA" id="ARBA00000851"/>
    </source>
</evidence>
<evidence type="ECO:0000313" key="13">
    <source>
        <dbReference type="Proteomes" id="UP000217507"/>
    </source>
</evidence>
<keyword evidence="8" id="KW-0378">Hydrolase</keyword>
<evidence type="ECO:0000313" key="12">
    <source>
        <dbReference type="EMBL" id="BAY68305.1"/>
    </source>
</evidence>
<evidence type="ECO:0000259" key="11">
    <source>
        <dbReference type="Pfam" id="PF04313"/>
    </source>
</evidence>
<dbReference type="InterPro" id="IPR051268">
    <property type="entry name" value="Type-I_R_enzyme_R_subunit"/>
</dbReference>
<dbReference type="InterPro" id="IPR007409">
    <property type="entry name" value="Restrct_endonuc_type1_HsdR_N"/>
</dbReference>
<dbReference type="EMBL" id="AP018216">
    <property type="protein sequence ID" value="BAY68305.1"/>
    <property type="molecule type" value="Genomic_DNA"/>
</dbReference>
<dbReference type="Gene3D" id="3.90.1570.50">
    <property type="match status" value="1"/>
</dbReference>
<dbReference type="Pfam" id="PF04313">
    <property type="entry name" value="HSDR_N"/>
    <property type="match status" value="1"/>
</dbReference>
<feature type="domain" description="Restriction endonuclease type I HsdR N-terminal" evidence="11">
    <location>
        <begin position="6"/>
        <end position="172"/>
    </location>
</feature>